<organism evidence="1">
    <name type="scientific">Schizaea pectinata</name>
    <dbReference type="NCBI Taxonomy" id="148576"/>
    <lineage>
        <taxon>Eukaryota</taxon>
        <taxon>Viridiplantae</taxon>
        <taxon>Streptophyta</taxon>
        <taxon>Embryophyta</taxon>
        <taxon>Tracheophyta</taxon>
        <taxon>Polypodiopsida</taxon>
        <taxon>Polypodiidae</taxon>
        <taxon>Schizaeales</taxon>
        <taxon>Schizaeaceae</taxon>
        <taxon>Schizaea</taxon>
    </lineage>
</organism>
<proteinExistence type="predicted"/>
<dbReference type="GeneID" id="33944328"/>
<sequence>MITLMSYLVLSLFVLILTLSLPFGLSKIRLL</sequence>
<dbReference type="RefSeq" id="YP_009424138.1">
    <property type="nucleotide sequence ID" value="NC_035808.1"/>
</dbReference>
<name>A0A286QHQ1_9MONI</name>
<geneLocation type="chloroplast" evidence="1"/>
<evidence type="ECO:0000313" key="1">
    <source>
        <dbReference type="EMBL" id="APT66130.1"/>
    </source>
</evidence>
<gene>
    <name evidence="1" type="primary">petL</name>
</gene>
<dbReference type="AlphaFoldDB" id="A0A286QHQ1"/>
<keyword evidence="1" id="KW-0150">Chloroplast</keyword>
<accession>A0A286QHQ1</accession>
<dbReference type="EMBL" id="KX258661">
    <property type="protein sequence ID" value="APT66130.1"/>
    <property type="molecule type" value="Genomic_DNA"/>
</dbReference>
<protein>
    <submittedName>
        <fullName evidence="1">Cytochrome b6-f complex subunit 6</fullName>
    </submittedName>
</protein>
<keyword evidence="1" id="KW-0934">Plastid</keyword>
<reference evidence="1" key="1">
    <citation type="journal article" date="2017" name="Am. J. Bot.">
        <title>Plastome sequences of an ancient fern lineage reveal remarkable changes in gene content and architecture.</title>
        <authorList>
            <person name="Labiak P.H."/>
            <person name="Karol K.G."/>
        </authorList>
    </citation>
    <scope>NUCLEOTIDE SEQUENCE</scope>
</reference>